<reference evidence="2" key="1">
    <citation type="submission" date="2020-07" db="EMBL/GenBank/DDBJ databases">
        <title>The High-quality genome of the commercially important snow crab, Chionoecetes opilio.</title>
        <authorList>
            <person name="Jeong J.-H."/>
            <person name="Ryu S."/>
        </authorList>
    </citation>
    <scope>NUCLEOTIDE SEQUENCE</scope>
    <source>
        <strain evidence="2">MADBK_172401_WGS</strain>
        <tissue evidence="2">Digestive gland</tissue>
    </source>
</reference>
<dbReference type="OrthoDB" id="6377480at2759"/>
<evidence type="ECO:0000313" key="3">
    <source>
        <dbReference type="Proteomes" id="UP000770661"/>
    </source>
</evidence>
<name>A0A8J4Y1U5_CHIOP</name>
<protein>
    <recommendedName>
        <fullName evidence="4">Reverse transcriptase domain-containing protein</fullName>
    </recommendedName>
</protein>
<proteinExistence type="predicted"/>
<keyword evidence="1" id="KW-0812">Transmembrane</keyword>
<organism evidence="2 3">
    <name type="scientific">Chionoecetes opilio</name>
    <name type="common">Atlantic snow crab</name>
    <name type="synonym">Cancer opilio</name>
    <dbReference type="NCBI Taxonomy" id="41210"/>
    <lineage>
        <taxon>Eukaryota</taxon>
        <taxon>Metazoa</taxon>
        <taxon>Ecdysozoa</taxon>
        <taxon>Arthropoda</taxon>
        <taxon>Crustacea</taxon>
        <taxon>Multicrustacea</taxon>
        <taxon>Malacostraca</taxon>
        <taxon>Eumalacostraca</taxon>
        <taxon>Eucarida</taxon>
        <taxon>Decapoda</taxon>
        <taxon>Pleocyemata</taxon>
        <taxon>Brachyura</taxon>
        <taxon>Eubrachyura</taxon>
        <taxon>Majoidea</taxon>
        <taxon>Majidae</taxon>
        <taxon>Chionoecetes</taxon>
    </lineage>
</organism>
<dbReference type="EMBL" id="JACEEZ010015821">
    <property type="protein sequence ID" value="KAG0718572.1"/>
    <property type="molecule type" value="Genomic_DNA"/>
</dbReference>
<dbReference type="Proteomes" id="UP000770661">
    <property type="component" value="Unassembled WGS sequence"/>
</dbReference>
<evidence type="ECO:0000313" key="2">
    <source>
        <dbReference type="EMBL" id="KAG0718572.1"/>
    </source>
</evidence>
<comment type="caution">
    <text evidence="2">The sequence shown here is derived from an EMBL/GenBank/DDBJ whole genome shotgun (WGS) entry which is preliminary data.</text>
</comment>
<evidence type="ECO:0008006" key="4">
    <source>
        <dbReference type="Google" id="ProtNLM"/>
    </source>
</evidence>
<evidence type="ECO:0000256" key="1">
    <source>
        <dbReference type="SAM" id="Phobius"/>
    </source>
</evidence>
<feature type="transmembrane region" description="Helical" evidence="1">
    <location>
        <begin position="20"/>
        <end position="41"/>
    </location>
</feature>
<sequence length="441" mass="48043">MTQLVEATPQPLHLSNNPKLLTCSMMIVIMIMHISMARIYLNLPQIYTIPSTSTSPTPISIVTVPQSILVNSQELAAILPTITTITLTPVVMAHPLPPKLTTPQSILRMTDIILTLTHRVDALILISTMQHILLRGQVGFLTELTDIAQLTTTMQLGLPHAVRMTCGNRNSKCSNNSISNSISSINNNRNNSSFHNSTSNNILPLTNSTTVDLPLPLNTAIPLSLPPHPSSTTNNLTSSIQLGSSFAPPPPTIIILPLRTYITMQTTTPPTRPAPPRPSSTPVRLAQADIYSLSSASDFLEILRDAPPAPNDIIASLDVESLFTNAPVDKTIDFILDRIYRSEDTKPLDIPEIALKTMLHLCTKEAPFLCPSGLMYQQIDGIAMDSPLGVLFTNFYMGTSLRIASLIPSPRMNGRDLLSSRIRISSQIQQSGQICESGHPD</sequence>
<gene>
    <name evidence="2" type="ORF">GWK47_052180</name>
</gene>
<keyword evidence="3" id="KW-1185">Reference proteome</keyword>
<dbReference type="AlphaFoldDB" id="A0A8J4Y1U5"/>
<keyword evidence="1" id="KW-1133">Transmembrane helix</keyword>
<keyword evidence="1" id="KW-0472">Membrane</keyword>
<accession>A0A8J4Y1U5</accession>